<proteinExistence type="predicted"/>
<accession>A0AA41DBC1</accession>
<keyword evidence="2" id="KW-1185">Reference proteome</keyword>
<organism evidence="1 2">
    <name type="scientific">Caecibacteroides pullorum</name>
    <dbReference type="NCBI Taxonomy" id="2725562"/>
    <lineage>
        <taxon>Bacteria</taxon>
        <taxon>Pseudomonadati</taxon>
        <taxon>Bacteroidota</taxon>
        <taxon>Bacteroidia</taxon>
        <taxon>Bacteroidales</taxon>
        <taxon>Bacteroidaceae</taxon>
        <taxon>Caecibacteroides</taxon>
    </lineage>
</organism>
<sequence>MNLFDTDICWVYITDDGHQRRILFCADDERDAQLRPRLERGERLVYRRRFDNTFDALAHKLMLQSLSASTIDCLIRRYRKLTSDEITSIL</sequence>
<evidence type="ECO:0000313" key="1">
    <source>
        <dbReference type="EMBL" id="MBM6857702.1"/>
    </source>
</evidence>
<protein>
    <submittedName>
        <fullName evidence="1">Uncharacterized protein</fullName>
    </submittedName>
</protein>
<gene>
    <name evidence="1" type="ORF">H6D15_08845</name>
</gene>
<dbReference type="RefSeq" id="WP_204971853.1">
    <property type="nucleotide sequence ID" value="NZ_JAAZTS010000012.1"/>
</dbReference>
<reference evidence="1 2" key="1">
    <citation type="journal article" date="2021" name="Sci. Rep.">
        <title>The distribution of antibiotic resistance genes in chicken gut microbiota commensals.</title>
        <authorList>
            <person name="Juricova H."/>
            <person name="Matiasovicova J."/>
            <person name="Kubasova T."/>
            <person name="Cejkova D."/>
            <person name="Rychlik I."/>
        </authorList>
    </citation>
    <scope>NUCLEOTIDE SEQUENCE [LARGE SCALE GENOMIC DNA]</scope>
    <source>
        <strain evidence="1 2">An421</strain>
    </source>
</reference>
<dbReference type="EMBL" id="JACJMO010000011">
    <property type="protein sequence ID" value="MBM6857702.1"/>
    <property type="molecule type" value="Genomic_DNA"/>
</dbReference>
<name>A0AA41DBC1_9BACT</name>
<comment type="caution">
    <text evidence="1">The sequence shown here is derived from an EMBL/GenBank/DDBJ whole genome shotgun (WGS) entry which is preliminary data.</text>
</comment>
<dbReference type="Proteomes" id="UP000698924">
    <property type="component" value="Unassembled WGS sequence"/>
</dbReference>
<dbReference type="AlphaFoldDB" id="A0AA41DBC1"/>
<evidence type="ECO:0000313" key="2">
    <source>
        <dbReference type="Proteomes" id="UP000698924"/>
    </source>
</evidence>